<keyword evidence="2" id="KW-1185">Reference proteome</keyword>
<accession>A0ABV6J6S8</accession>
<sequence>MTIHYSLDCSTITILVKQVEEDNGDRYNVNIQSNSNPLSFGNTLYAASTPEEAIQIADQLCTFYSMARENGYILEGKIFTKPDKADILAEDVLVQRRGKDELQALLMSD</sequence>
<name>A0ABV6J6S8_9BACL</name>
<evidence type="ECO:0000313" key="1">
    <source>
        <dbReference type="EMBL" id="MFC0391184.1"/>
    </source>
</evidence>
<proteinExistence type="predicted"/>
<gene>
    <name evidence="1" type="ORF">ACFFJ8_07315</name>
</gene>
<protein>
    <recommendedName>
        <fullName evidence="3">DUF3892 domain-containing protein</fullName>
    </recommendedName>
</protein>
<dbReference type="RefSeq" id="WP_204818160.1">
    <property type="nucleotide sequence ID" value="NZ_JANHOF010000004.1"/>
</dbReference>
<comment type="caution">
    <text evidence="1">The sequence shown here is derived from an EMBL/GenBank/DDBJ whole genome shotgun (WGS) entry which is preliminary data.</text>
</comment>
<evidence type="ECO:0008006" key="3">
    <source>
        <dbReference type="Google" id="ProtNLM"/>
    </source>
</evidence>
<dbReference type="EMBL" id="JBHLVF010000010">
    <property type="protein sequence ID" value="MFC0391184.1"/>
    <property type="molecule type" value="Genomic_DNA"/>
</dbReference>
<reference evidence="1 2" key="1">
    <citation type="submission" date="2024-09" db="EMBL/GenBank/DDBJ databases">
        <authorList>
            <person name="Sun Q."/>
            <person name="Mori K."/>
        </authorList>
    </citation>
    <scope>NUCLEOTIDE SEQUENCE [LARGE SCALE GENOMIC DNA]</scope>
    <source>
        <strain evidence="1 2">CCM 4839</strain>
    </source>
</reference>
<evidence type="ECO:0000313" key="2">
    <source>
        <dbReference type="Proteomes" id="UP001589818"/>
    </source>
</evidence>
<organism evidence="1 2">
    <name type="scientific">Paenibacillus mendelii</name>
    <dbReference type="NCBI Taxonomy" id="206163"/>
    <lineage>
        <taxon>Bacteria</taxon>
        <taxon>Bacillati</taxon>
        <taxon>Bacillota</taxon>
        <taxon>Bacilli</taxon>
        <taxon>Bacillales</taxon>
        <taxon>Paenibacillaceae</taxon>
        <taxon>Paenibacillus</taxon>
    </lineage>
</organism>
<dbReference type="Proteomes" id="UP001589818">
    <property type="component" value="Unassembled WGS sequence"/>
</dbReference>